<dbReference type="RefSeq" id="WP_165046607.1">
    <property type="nucleotide sequence ID" value="NZ_JAALFE010000001.1"/>
</dbReference>
<sequence>MFIRCLSASLICLAALPAQAESFSRISDRSDFIETVQGRELRLGMFGISLKVEEDGEIRGRALGWDVTGTWEWQDGYFCREMDWSGYPIPKNCQLVEAKGGEEIRFTVDKGAGDSASFKLR</sequence>
<evidence type="ECO:0000313" key="3">
    <source>
        <dbReference type="Proteomes" id="UP000474758"/>
    </source>
</evidence>
<dbReference type="AlphaFoldDB" id="A0A6M1U0B7"/>
<proteinExistence type="predicted"/>
<dbReference type="Proteomes" id="UP000474758">
    <property type="component" value="Unassembled WGS sequence"/>
</dbReference>
<evidence type="ECO:0000256" key="1">
    <source>
        <dbReference type="SAM" id="SignalP"/>
    </source>
</evidence>
<protein>
    <submittedName>
        <fullName evidence="2">Dihydrodipicolinate reductase</fullName>
    </submittedName>
</protein>
<evidence type="ECO:0000313" key="2">
    <source>
        <dbReference type="EMBL" id="NGQ89515.1"/>
    </source>
</evidence>
<dbReference type="EMBL" id="JAALFE010000001">
    <property type="protein sequence ID" value="NGQ89515.1"/>
    <property type="molecule type" value="Genomic_DNA"/>
</dbReference>
<feature type="chain" id="PRO_5026961285" evidence="1">
    <location>
        <begin position="21"/>
        <end position="121"/>
    </location>
</feature>
<feature type="signal peptide" evidence="1">
    <location>
        <begin position="1"/>
        <end position="20"/>
    </location>
</feature>
<reference evidence="2 3" key="1">
    <citation type="submission" date="2020-02" db="EMBL/GenBank/DDBJ databases">
        <title>Rhodobacter translucens sp. nov., a novel bacterium isolated from activated sludge.</title>
        <authorList>
            <person name="Liu J."/>
        </authorList>
    </citation>
    <scope>NUCLEOTIDE SEQUENCE [LARGE SCALE GENOMIC DNA]</scope>
    <source>
        <strain evidence="2 3">HX-7-19</strain>
    </source>
</reference>
<name>A0A6M1U0B7_9RHOB</name>
<accession>A0A6M1U0B7</accession>
<keyword evidence="3" id="KW-1185">Reference proteome</keyword>
<gene>
    <name evidence="2" type="ORF">G5V65_01300</name>
</gene>
<comment type="caution">
    <text evidence="2">The sequence shown here is derived from an EMBL/GenBank/DDBJ whole genome shotgun (WGS) entry which is preliminary data.</text>
</comment>
<organism evidence="2 3">
    <name type="scientific">Paragemmobacter kunshanensis</name>
    <dbReference type="NCBI Taxonomy" id="2583234"/>
    <lineage>
        <taxon>Bacteria</taxon>
        <taxon>Pseudomonadati</taxon>
        <taxon>Pseudomonadota</taxon>
        <taxon>Alphaproteobacteria</taxon>
        <taxon>Rhodobacterales</taxon>
        <taxon>Paracoccaceae</taxon>
        <taxon>Paragemmobacter</taxon>
    </lineage>
</organism>
<keyword evidence="1" id="KW-0732">Signal</keyword>